<evidence type="ECO:0000259" key="14">
    <source>
        <dbReference type="Pfam" id="PF00892"/>
    </source>
</evidence>
<dbReference type="EMBL" id="FNCY01000010">
    <property type="protein sequence ID" value="SDH93115.1"/>
    <property type="molecule type" value="Genomic_DNA"/>
</dbReference>
<feature type="transmembrane region" description="Helical" evidence="13">
    <location>
        <begin position="33"/>
        <end position="53"/>
    </location>
</feature>
<keyword evidence="9 13" id="KW-1133">Transmembrane helix</keyword>
<name>A0A1G8GFI0_9RHOO</name>
<evidence type="ECO:0000256" key="12">
    <source>
        <dbReference type="ARBA" id="ARBA00038032"/>
    </source>
</evidence>
<dbReference type="Gene3D" id="1.10.3730.20">
    <property type="match status" value="2"/>
</dbReference>
<keyword evidence="11 13" id="KW-0472">Membrane</keyword>
<evidence type="ECO:0000256" key="6">
    <source>
        <dbReference type="ARBA" id="ARBA00022556"/>
    </source>
</evidence>
<feature type="transmembrane region" description="Helical" evidence="13">
    <location>
        <begin position="273"/>
        <end position="288"/>
    </location>
</feature>
<evidence type="ECO:0000256" key="2">
    <source>
        <dbReference type="ARBA" id="ARBA00022448"/>
    </source>
</evidence>
<dbReference type="AlphaFoldDB" id="A0A1G8GFI0"/>
<dbReference type="SUPFAM" id="SSF103481">
    <property type="entry name" value="Multidrug resistance efflux transporter EmrE"/>
    <property type="match status" value="2"/>
</dbReference>
<keyword evidence="16" id="KW-1185">Reference proteome</keyword>
<evidence type="ECO:0000313" key="15">
    <source>
        <dbReference type="EMBL" id="SDH93115.1"/>
    </source>
</evidence>
<evidence type="ECO:0000256" key="4">
    <source>
        <dbReference type="ARBA" id="ARBA00022516"/>
    </source>
</evidence>
<keyword evidence="8" id="KW-0448">Lipopolysaccharide biosynthesis</keyword>
<feature type="transmembrane region" description="Helical" evidence="13">
    <location>
        <begin position="154"/>
        <end position="175"/>
    </location>
</feature>
<feature type="transmembrane region" description="Helical" evidence="13">
    <location>
        <begin position="181"/>
        <end position="202"/>
    </location>
</feature>
<feature type="domain" description="EamA" evidence="14">
    <location>
        <begin position="6"/>
        <end position="135"/>
    </location>
</feature>
<keyword evidence="6" id="KW-0441">Lipid A biosynthesis</keyword>
<feature type="domain" description="EamA" evidence="14">
    <location>
        <begin position="152"/>
        <end position="286"/>
    </location>
</feature>
<evidence type="ECO:0000256" key="13">
    <source>
        <dbReference type="SAM" id="Phobius"/>
    </source>
</evidence>
<evidence type="ECO:0000256" key="9">
    <source>
        <dbReference type="ARBA" id="ARBA00022989"/>
    </source>
</evidence>
<proteinExistence type="inferred from homology"/>
<dbReference type="OrthoDB" id="9783707at2"/>
<dbReference type="Pfam" id="PF00892">
    <property type="entry name" value="EamA"/>
    <property type="match status" value="2"/>
</dbReference>
<keyword evidence="7 13" id="KW-0812">Transmembrane</keyword>
<keyword evidence="3" id="KW-1003">Cell membrane</keyword>
<protein>
    <submittedName>
        <fullName evidence="15">EamA-like transporter family protein</fullName>
    </submittedName>
</protein>
<evidence type="ECO:0000256" key="5">
    <source>
        <dbReference type="ARBA" id="ARBA00022519"/>
    </source>
</evidence>
<dbReference type="GO" id="GO:0022857">
    <property type="term" value="F:transmembrane transporter activity"/>
    <property type="evidence" value="ECO:0007669"/>
    <property type="project" value="InterPro"/>
</dbReference>
<feature type="transmembrane region" description="Helical" evidence="13">
    <location>
        <begin position="119"/>
        <end position="142"/>
    </location>
</feature>
<organism evidence="15 16">
    <name type="scientific">Propionivibrio dicarboxylicus</name>
    <dbReference type="NCBI Taxonomy" id="83767"/>
    <lineage>
        <taxon>Bacteria</taxon>
        <taxon>Pseudomonadati</taxon>
        <taxon>Pseudomonadota</taxon>
        <taxon>Betaproteobacteria</taxon>
        <taxon>Rhodocyclales</taxon>
        <taxon>Rhodocyclaceae</taxon>
        <taxon>Propionivibrio</taxon>
    </lineage>
</organism>
<sequence>MSLGALALVLFGALCHATWNIVAKKSGGGLPFVWLFGMVSVIAAIPVAAWAWLTHPQQFDTLMWAAALGSGLIHVLYSLILQQGYRVADFAVVYPVARGSGPMLTVLLSVLLLGERPSLLGTAAIAAILAGVFISAGGTGLFSGNTSSRRHLGVSWGLLTGLFIAAYTLLDGWAIRSLGMTPILFYAVGLAFRSLLLAPFALRQPARLAEQWRLHRRAILIVGILSPLAYLLVLFALQLAPLSYVAPVREISMLLGTFVGARRLQEALKPSQYVGAIVMLLGVLGLGYA</sequence>
<evidence type="ECO:0000256" key="7">
    <source>
        <dbReference type="ARBA" id="ARBA00022692"/>
    </source>
</evidence>
<feature type="transmembrane region" description="Helical" evidence="13">
    <location>
        <begin position="62"/>
        <end position="80"/>
    </location>
</feature>
<dbReference type="GO" id="GO:0009245">
    <property type="term" value="P:lipid A biosynthetic process"/>
    <property type="evidence" value="ECO:0007669"/>
    <property type="project" value="UniProtKB-KW"/>
</dbReference>
<evidence type="ECO:0000256" key="11">
    <source>
        <dbReference type="ARBA" id="ARBA00023136"/>
    </source>
</evidence>
<reference evidence="15 16" key="1">
    <citation type="submission" date="2016-10" db="EMBL/GenBank/DDBJ databases">
        <authorList>
            <person name="de Groot N.N."/>
        </authorList>
    </citation>
    <scope>NUCLEOTIDE SEQUENCE [LARGE SCALE GENOMIC DNA]</scope>
    <source>
        <strain evidence="15 16">DSM 5885</strain>
    </source>
</reference>
<feature type="transmembrane region" description="Helical" evidence="13">
    <location>
        <begin position="214"/>
        <end position="236"/>
    </location>
</feature>
<dbReference type="InterPro" id="IPR037185">
    <property type="entry name" value="EmrE-like"/>
</dbReference>
<evidence type="ECO:0000313" key="16">
    <source>
        <dbReference type="Proteomes" id="UP000198607"/>
    </source>
</evidence>
<evidence type="ECO:0000256" key="8">
    <source>
        <dbReference type="ARBA" id="ARBA00022985"/>
    </source>
</evidence>
<dbReference type="InterPro" id="IPR000620">
    <property type="entry name" value="EamA_dom"/>
</dbReference>
<gene>
    <name evidence="15" type="ORF">SAMN05660652_02573</name>
</gene>
<dbReference type="RefSeq" id="WP_091938292.1">
    <property type="nucleotide sequence ID" value="NZ_FNCY01000010.1"/>
</dbReference>
<dbReference type="GO" id="GO:0005886">
    <property type="term" value="C:plasma membrane"/>
    <property type="evidence" value="ECO:0007669"/>
    <property type="project" value="UniProtKB-SubCell"/>
</dbReference>
<keyword evidence="10" id="KW-0443">Lipid metabolism</keyword>
<dbReference type="Proteomes" id="UP000198607">
    <property type="component" value="Unassembled WGS sequence"/>
</dbReference>
<comment type="similarity">
    <text evidence="12">Belongs to the drug/metabolite transporter (DMT) superfamily. Small multidrug resistance (SMR) (TC 2.A.7.1) family.</text>
</comment>
<dbReference type="PANTHER" id="PTHR30561:SF1">
    <property type="entry name" value="MULTIDRUG TRANSPORTER EMRE"/>
    <property type="match status" value="1"/>
</dbReference>
<accession>A0A1G8GFI0</accession>
<dbReference type="STRING" id="83767.SAMN05660652_02573"/>
<dbReference type="GO" id="GO:0009103">
    <property type="term" value="P:lipopolysaccharide biosynthetic process"/>
    <property type="evidence" value="ECO:0007669"/>
    <property type="project" value="UniProtKB-KW"/>
</dbReference>
<dbReference type="InterPro" id="IPR000390">
    <property type="entry name" value="Small_drug/metabolite_transptr"/>
</dbReference>
<comment type="subcellular location">
    <subcellularLocation>
        <location evidence="1">Cell membrane</location>
        <topology evidence="1">Multi-pass membrane protein</topology>
    </subcellularLocation>
</comment>
<keyword evidence="4" id="KW-0444">Lipid biosynthesis</keyword>
<keyword evidence="2" id="KW-0813">Transport</keyword>
<evidence type="ECO:0000256" key="10">
    <source>
        <dbReference type="ARBA" id="ARBA00023098"/>
    </source>
</evidence>
<dbReference type="PANTHER" id="PTHR30561">
    <property type="entry name" value="SMR FAMILY PROTON-DEPENDENT DRUG EFFLUX TRANSPORTER SUGE"/>
    <property type="match status" value="1"/>
</dbReference>
<evidence type="ECO:0000256" key="1">
    <source>
        <dbReference type="ARBA" id="ARBA00004651"/>
    </source>
</evidence>
<evidence type="ECO:0000256" key="3">
    <source>
        <dbReference type="ARBA" id="ARBA00022475"/>
    </source>
</evidence>
<keyword evidence="5" id="KW-0997">Cell inner membrane</keyword>